<dbReference type="EMBL" id="JBHTEE010000001">
    <property type="protein sequence ID" value="MFC7599881.1"/>
    <property type="molecule type" value="Genomic_DNA"/>
</dbReference>
<dbReference type="Pfam" id="PF12697">
    <property type="entry name" value="Abhydrolase_6"/>
    <property type="match status" value="1"/>
</dbReference>
<sequence>MSNYIRLGEVDLWYDEKGAGEPVVLMHGNFSDSRDFAGNLDTLSSHSRLLLPERRGHGHTADVAGPITIDNMAADMIAFAERVVGGPSSLVGYSAGAAVALWVATRRPDLVSQLVLISCAFDPAGLIVRPDAGGEWPPQLIEAYGEVSPDGEAHFPVVAGKIAASVDDGAPLTSEALAQVKCPTLVIAADDDIVTLEHTLELYRALPDGYLAIVPGSSHLLLFEHPELCTRLVGDFLAGRRGPRWMPVSRAGE</sequence>
<keyword evidence="3" id="KW-1185">Reference proteome</keyword>
<dbReference type="SUPFAM" id="SSF53474">
    <property type="entry name" value="alpha/beta-Hydrolases"/>
    <property type="match status" value="1"/>
</dbReference>
<gene>
    <name evidence="2" type="ORF">ACFQVD_07150</name>
</gene>
<dbReference type="Gene3D" id="3.40.50.1820">
    <property type="entry name" value="alpha/beta hydrolase"/>
    <property type="match status" value="2"/>
</dbReference>
<feature type="domain" description="AB hydrolase-1" evidence="1">
    <location>
        <begin position="23"/>
        <end position="228"/>
    </location>
</feature>
<name>A0ABW2SWP1_9ACTN</name>
<dbReference type="InterPro" id="IPR029058">
    <property type="entry name" value="AB_hydrolase_fold"/>
</dbReference>
<dbReference type="PRINTS" id="PR00111">
    <property type="entry name" value="ABHYDROLASE"/>
</dbReference>
<accession>A0ABW2SWP1</accession>
<protein>
    <submittedName>
        <fullName evidence="2">Alpha/beta fold hydrolase</fullName>
    </submittedName>
</protein>
<evidence type="ECO:0000313" key="3">
    <source>
        <dbReference type="Proteomes" id="UP001596514"/>
    </source>
</evidence>
<keyword evidence="2" id="KW-0378">Hydrolase</keyword>
<dbReference type="GO" id="GO:0016787">
    <property type="term" value="F:hydrolase activity"/>
    <property type="evidence" value="ECO:0007669"/>
    <property type="project" value="UniProtKB-KW"/>
</dbReference>
<dbReference type="InterPro" id="IPR000073">
    <property type="entry name" value="AB_hydrolase_1"/>
</dbReference>
<reference evidence="3" key="1">
    <citation type="journal article" date="2019" name="Int. J. Syst. Evol. Microbiol.">
        <title>The Global Catalogue of Microorganisms (GCM) 10K type strain sequencing project: providing services to taxonomists for standard genome sequencing and annotation.</title>
        <authorList>
            <consortium name="The Broad Institute Genomics Platform"/>
            <consortium name="The Broad Institute Genome Sequencing Center for Infectious Disease"/>
            <person name="Wu L."/>
            <person name="Ma J."/>
        </authorList>
    </citation>
    <scope>NUCLEOTIDE SEQUENCE [LARGE SCALE GENOMIC DNA]</scope>
    <source>
        <strain evidence="3">JCM 10083</strain>
    </source>
</reference>
<evidence type="ECO:0000313" key="2">
    <source>
        <dbReference type="EMBL" id="MFC7599881.1"/>
    </source>
</evidence>
<evidence type="ECO:0000259" key="1">
    <source>
        <dbReference type="Pfam" id="PF12697"/>
    </source>
</evidence>
<organism evidence="2 3">
    <name type="scientific">Streptosporangium amethystogenes subsp. fukuiense</name>
    <dbReference type="NCBI Taxonomy" id="698418"/>
    <lineage>
        <taxon>Bacteria</taxon>
        <taxon>Bacillati</taxon>
        <taxon>Actinomycetota</taxon>
        <taxon>Actinomycetes</taxon>
        <taxon>Streptosporangiales</taxon>
        <taxon>Streptosporangiaceae</taxon>
        <taxon>Streptosporangium</taxon>
    </lineage>
</organism>
<dbReference type="InterPro" id="IPR050266">
    <property type="entry name" value="AB_hydrolase_sf"/>
</dbReference>
<dbReference type="RefSeq" id="WP_343976994.1">
    <property type="nucleotide sequence ID" value="NZ_BAAAGK010000146.1"/>
</dbReference>
<proteinExistence type="predicted"/>
<dbReference type="PANTHER" id="PTHR43798">
    <property type="entry name" value="MONOACYLGLYCEROL LIPASE"/>
    <property type="match status" value="1"/>
</dbReference>
<dbReference type="Proteomes" id="UP001596514">
    <property type="component" value="Unassembled WGS sequence"/>
</dbReference>
<comment type="caution">
    <text evidence="2">The sequence shown here is derived from an EMBL/GenBank/DDBJ whole genome shotgun (WGS) entry which is preliminary data.</text>
</comment>